<protein>
    <submittedName>
        <fullName evidence="2">Uncharacterized protein</fullName>
    </submittedName>
</protein>
<proteinExistence type="predicted"/>
<sequence length="191" mass="21212">MAEVLLPSPTRQRTLFPDVVHLDSSSSSSSTPPHPAVAPSLPSFRRGPMYSVYAELRDWKLRMKKAGLSSSTPIPVQVNRTAAATPMAANAIPDLSMNFRTDNRKPPSTAQRPKQELRRMGSMSACRGEEKRGGPPRGGSGRDEEFLMMRDFCSYQETATRREDEVRDGVKKGIFTKTIAGFRRSKTKPEV</sequence>
<name>A0A835Q2K4_VANPL</name>
<dbReference type="AlphaFoldDB" id="A0A835Q2K4"/>
<evidence type="ECO:0000313" key="3">
    <source>
        <dbReference type="Proteomes" id="UP000639772"/>
    </source>
</evidence>
<dbReference type="OrthoDB" id="755797at2759"/>
<dbReference type="EMBL" id="JADCNM010000011">
    <property type="protein sequence ID" value="KAG0463065.1"/>
    <property type="molecule type" value="Genomic_DNA"/>
</dbReference>
<reference evidence="2 3" key="1">
    <citation type="journal article" date="2020" name="Nat. Food">
        <title>A phased Vanilla planifolia genome enables genetic improvement of flavour and production.</title>
        <authorList>
            <person name="Hasing T."/>
            <person name="Tang H."/>
            <person name="Brym M."/>
            <person name="Khazi F."/>
            <person name="Huang T."/>
            <person name="Chambers A.H."/>
        </authorList>
    </citation>
    <scope>NUCLEOTIDE SEQUENCE [LARGE SCALE GENOMIC DNA]</scope>
    <source>
        <tissue evidence="2">Leaf</tissue>
    </source>
</reference>
<dbReference type="Proteomes" id="UP000639772">
    <property type="component" value="Chromosome 11"/>
</dbReference>
<gene>
    <name evidence="2" type="ORF">HPP92_021541</name>
</gene>
<organism evidence="2 3">
    <name type="scientific">Vanilla planifolia</name>
    <name type="common">Vanilla</name>
    <dbReference type="NCBI Taxonomy" id="51239"/>
    <lineage>
        <taxon>Eukaryota</taxon>
        <taxon>Viridiplantae</taxon>
        <taxon>Streptophyta</taxon>
        <taxon>Embryophyta</taxon>
        <taxon>Tracheophyta</taxon>
        <taxon>Spermatophyta</taxon>
        <taxon>Magnoliopsida</taxon>
        <taxon>Liliopsida</taxon>
        <taxon>Asparagales</taxon>
        <taxon>Orchidaceae</taxon>
        <taxon>Vanilloideae</taxon>
        <taxon>Vanilleae</taxon>
        <taxon>Vanilla</taxon>
    </lineage>
</organism>
<accession>A0A835Q2K4</accession>
<feature type="region of interest" description="Disordered" evidence="1">
    <location>
        <begin position="93"/>
        <end position="145"/>
    </location>
</feature>
<evidence type="ECO:0000256" key="1">
    <source>
        <dbReference type="SAM" id="MobiDB-lite"/>
    </source>
</evidence>
<comment type="caution">
    <text evidence="2">The sequence shown here is derived from an EMBL/GenBank/DDBJ whole genome shotgun (WGS) entry which is preliminary data.</text>
</comment>
<feature type="region of interest" description="Disordered" evidence="1">
    <location>
        <begin position="21"/>
        <end position="45"/>
    </location>
</feature>
<evidence type="ECO:0000313" key="2">
    <source>
        <dbReference type="EMBL" id="KAG0463065.1"/>
    </source>
</evidence>